<sequence>MIGFSSRGCSTVCRQAGTSPDPVAASQRRWLEGRRYLNRNRAALAAAAYDRYTSAVRYMDPPTLFENRPSYRLLDLRWSSGQGEMTFGLANYFDKLDVSEAVGHETAAAMMKGQTGLSWEDLPFRALIRDPFGFHRRAVIPAITTLMLRRRRADEEIWASRVARGACQYCLPR</sequence>
<protein>
    <submittedName>
        <fullName evidence="1">Uncharacterized protein</fullName>
    </submittedName>
</protein>
<accession>A0A7W7RZC5</accession>
<proteinExistence type="predicted"/>
<gene>
    <name evidence="1" type="ORF">FHR32_005302</name>
</gene>
<dbReference type="EMBL" id="JACHJU010000002">
    <property type="protein sequence ID" value="MBB4940925.1"/>
    <property type="molecule type" value="Genomic_DNA"/>
</dbReference>
<comment type="caution">
    <text evidence="1">The sequence shown here is derived from an EMBL/GenBank/DDBJ whole genome shotgun (WGS) entry which is preliminary data.</text>
</comment>
<organism evidence="1 2">
    <name type="scientific">Streptosporangium album</name>
    <dbReference type="NCBI Taxonomy" id="47479"/>
    <lineage>
        <taxon>Bacteria</taxon>
        <taxon>Bacillati</taxon>
        <taxon>Actinomycetota</taxon>
        <taxon>Actinomycetes</taxon>
        <taxon>Streptosporangiales</taxon>
        <taxon>Streptosporangiaceae</taxon>
        <taxon>Streptosporangium</taxon>
    </lineage>
</organism>
<evidence type="ECO:0000313" key="1">
    <source>
        <dbReference type="EMBL" id="MBB4940925.1"/>
    </source>
</evidence>
<name>A0A7W7RZC5_9ACTN</name>
<dbReference type="RefSeq" id="WP_184757055.1">
    <property type="nucleotide sequence ID" value="NZ_BAABEK010000004.1"/>
</dbReference>
<dbReference type="AlphaFoldDB" id="A0A7W7RZC5"/>
<keyword evidence="2" id="KW-1185">Reference proteome</keyword>
<reference evidence="1 2" key="1">
    <citation type="submission" date="2020-08" db="EMBL/GenBank/DDBJ databases">
        <title>Sequencing the genomes of 1000 actinobacteria strains.</title>
        <authorList>
            <person name="Klenk H.-P."/>
        </authorList>
    </citation>
    <scope>NUCLEOTIDE SEQUENCE [LARGE SCALE GENOMIC DNA]</scope>
    <source>
        <strain evidence="1 2">DSM 43023</strain>
    </source>
</reference>
<dbReference type="Proteomes" id="UP000534286">
    <property type="component" value="Unassembled WGS sequence"/>
</dbReference>
<evidence type="ECO:0000313" key="2">
    <source>
        <dbReference type="Proteomes" id="UP000534286"/>
    </source>
</evidence>